<evidence type="ECO:0000256" key="1">
    <source>
        <dbReference type="SAM" id="MobiDB-lite"/>
    </source>
</evidence>
<dbReference type="EMBL" id="CAJNNV010004913">
    <property type="protein sequence ID" value="CAE8591415.1"/>
    <property type="molecule type" value="Genomic_DNA"/>
</dbReference>
<keyword evidence="2" id="KW-0472">Membrane</keyword>
<protein>
    <submittedName>
        <fullName evidence="3">Uncharacterized protein</fullName>
    </submittedName>
</protein>
<evidence type="ECO:0000256" key="2">
    <source>
        <dbReference type="SAM" id="Phobius"/>
    </source>
</evidence>
<feature type="region of interest" description="Disordered" evidence="1">
    <location>
        <begin position="531"/>
        <end position="551"/>
    </location>
</feature>
<feature type="transmembrane region" description="Helical" evidence="2">
    <location>
        <begin position="149"/>
        <end position="168"/>
    </location>
</feature>
<feature type="transmembrane region" description="Helical" evidence="2">
    <location>
        <begin position="503"/>
        <end position="527"/>
    </location>
</feature>
<dbReference type="OMA" id="ASERCYD"/>
<dbReference type="InterPro" id="IPR036259">
    <property type="entry name" value="MFS_trans_sf"/>
</dbReference>
<accession>A0A813DQA3</accession>
<dbReference type="Gene3D" id="1.20.1250.20">
    <property type="entry name" value="MFS general substrate transporter like domains"/>
    <property type="match status" value="1"/>
</dbReference>
<feature type="transmembrane region" description="Helical" evidence="2">
    <location>
        <begin position="174"/>
        <end position="197"/>
    </location>
</feature>
<dbReference type="Proteomes" id="UP000654075">
    <property type="component" value="Unassembled WGS sequence"/>
</dbReference>
<feature type="transmembrane region" description="Helical" evidence="2">
    <location>
        <begin position="77"/>
        <end position="99"/>
    </location>
</feature>
<keyword evidence="2" id="KW-0812">Transmembrane</keyword>
<feature type="compositionally biased region" description="Polar residues" evidence="1">
    <location>
        <begin position="363"/>
        <end position="375"/>
    </location>
</feature>
<feature type="transmembrane region" description="Helical" evidence="2">
    <location>
        <begin position="295"/>
        <end position="318"/>
    </location>
</feature>
<feature type="region of interest" description="Disordered" evidence="1">
    <location>
        <begin position="363"/>
        <end position="385"/>
    </location>
</feature>
<keyword evidence="2" id="KW-1133">Transmembrane helix</keyword>
<feature type="transmembrane region" description="Helical" evidence="2">
    <location>
        <begin position="111"/>
        <end position="128"/>
    </location>
</feature>
<organism evidence="3 4">
    <name type="scientific">Polarella glacialis</name>
    <name type="common">Dinoflagellate</name>
    <dbReference type="NCBI Taxonomy" id="89957"/>
    <lineage>
        <taxon>Eukaryota</taxon>
        <taxon>Sar</taxon>
        <taxon>Alveolata</taxon>
        <taxon>Dinophyceae</taxon>
        <taxon>Suessiales</taxon>
        <taxon>Suessiaceae</taxon>
        <taxon>Polarella</taxon>
    </lineage>
</organism>
<keyword evidence="4" id="KW-1185">Reference proteome</keyword>
<proteinExistence type="predicted"/>
<gene>
    <name evidence="3" type="ORF">PGLA1383_LOCUS10086</name>
</gene>
<feature type="transmembrane region" description="Helical" evidence="2">
    <location>
        <begin position="470"/>
        <end position="497"/>
    </location>
</feature>
<evidence type="ECO:0000313" key="4">
    <source>
        <dbReference type="Proteomes" id="UP000654075"/>
    </source>
</evidence>
<name>A0A813DQA3_POLGL</name>
<comment type="caution">
    <text evidence="3">The sequence shown here is derived from an EMBL/GenBank/DDBJ whole genome shotgun (WGS) entry which is preliminary data.</text>
</comment>
<feature type="transmembrane region" description="Helical" evidence="2">
    <location>
        <begin position="394"/>
        <end position="412"/>
    </location>
</feature>
<reference evidence="3" key="1">
    <citation type="submission" date="2021-02" db="EMBL/GenBank/DDBJ databases">
        <authorList>
            <person name="Dougan E. K."/>
            <person name="Rhodes N."/>
            <person name="Thang M."/>
            <person name="Chan C."/>
        </authorList>
    </citation>
    <scope>NUCLEOTIDE SEQUENCE</scope>
</reference>
<dbReference type="AlphaFoldDB" id="A0A813DQA3"/>
<dbReference type="OrthoDB" id="447148at2759"/>
<feature type="compositionally biased region" description="Low complexity" evidence="1">
    <location>
        <begin position="536"/>
        <end position="551"/>
    </location>
</feature>
<evidence type="ECO:0000313" key="3">
    <source>
        <dbReference type="EMBL" id="CAE8591415.1"/>
    </source>
</evidence>
<dbReference type="PANTHER" id="PTHR23528:SF1">
    <property type="entry name" value="MAJOR FACILITATOR SUPERFAMILY (MFS) PROFILE DOMAIN-CONTAINING PROTEIN"/>
    <property type="match status" value="1"/>
</dbReference>
<feature type="transmembrane region" description="Helical" evidence="2">
    <location>
        <begin position="432"/>
        <end position="458"/>
    </location>
</feature>
<sequence>MKLMAAAIRALSASGHAGPVDEVLPPWEPRVPLLCAVFGLLLSCGLAVALRPASQSQQDKTREPSVKHTARLSPVRVWGITAMNLAYGFGMAAQGLVILPLEAERLWLENHSFGLGVLAALAGVAQLVGPQAGHWSDVYRSGIGRRRPLLLIATTLTCSMTLGLWYLSEQKLRTLYLGTWFCQQLAFNVLLSTQAGLVPDLVPAEQQDFAGGCSASNILVGAVGACVYVMALSDLDYHVSYGTIACLLAACCAVACISGDEESSLDQPSPHHEEGSWFLQAAQHYTYDFNRYWDFTLLLVTKTLYCSSVVVKGFLLFYVQDTFRSLPSDRYENMVSQMAATAEVAAALAAVIIMLWLGQQSSTGTQDPSSDTDASSAGEGSADPRRSKICISSGAAWMALLWWVPVVFGGLADQQHTSVGPETLVDTWLPPMLFGLGVWGLGQGVYLAGDQALAYALLPNQAEASRYLGFSSLCACVGSIAGGGICASLLSICGAGAPEGYAFPGYAAIFIFASALSAAISVVASFIKMPGGRGKGSSSSGSDGLSPFPEC</sequence>
<feature type="transmembrane region" description="Helical" evidence="2">
    <location>
        <begin position="338"/>
        <end position="357"/>
    </location>
</feature>
<dbReference type="SUPFAM" id="SSF103473">
    <property type="entry name" value="MFS general substrate transporter"/>
    <property type="match status" value="1"/>
</dbReference>
<feature type="transmembrane region" description="Helical" evidence="2">
    <location>
        <begin position="237"/>
        <end position="257"/>
    </location>
</feature>
<dbReference type="PANTHER" id="PTHR23528">
    <property type="match status" value="1"/>
</dbReference>
<feature type="transmembrane region" description="Helical" evidence="2">
    <location>
        <begin position="209"/>
        <end position="231"/>
    </location>
</feature>